<dbReference type="SUPFAM" id="SSF54593">
    <property type="entry name" value="Glyoxalase/Bleomycin resistance protein/Dihydroxybiphenyl dioxygenase"/>
    <property type="match status" value="1"/>
</dbReference>
<dbReference type="Pfam" id="PF22677">
    <property type="entry name" value="Ble-like_N"/>
    <property type="match status" value="1"/>
</dbReference>
<evidence type="ECO:0000313" key="2">
    <source>
        <dbReference type="EMBL" id="GAG92784.1"/>
    </source>
</evidence>
<dbReference type="AlphaFoldDB" id="X1BAA6"/>
<name>X1BAA6_9ZZZZ</name>
<feature type="non-terminal residue" evidence="2">
    <location>
        <position position="83"/>
    </location>
</feature>
<comment type="caution">
    <text evidence="2">The sequence shown here is derived from an EMBL/GenBank/DDBJ whole genome shotgun (WGS) entry which is preliminary data.</text>
</comment>
<dbReference type="EMBL" id="BART01028747">
    <property type="protein sequence ID" value="GAG92784.1"/>
    <property type="molecule type" value="Genomic_DNA"/>
</dbReference>
<proteinExistence type="predicted"/>
<organism evidence="2">
    <name type="scientific">marine sediment metagenome</name>
    <dbReference type="NCBI Taxonomy" id="412755"/>
    <lineage>
        <taxon>unclassified sequences</taxon>
        <taxon>metagenomes</taxon>
        <taxon>ecological metagenomes</taxon>
    </lineage>
</organism>
<accession>X1BAA6</accession>
<reference evidence="2" key="1">
    <citation type="journal article" date="2014" name="Front. Microbiol.">
        <title>High frequency of phylogenetically diverse reductive dehalogenase-homologous genes in deep subseafloor sedimentary metagenomes.</title>
        <authorList>
            <person name="Kawai M."/>
            <person name="Futagami T."/>
            <person name="Toyoda A."/>
            <person name="Takaki Y."/>
            <person name="Nishi S."/>
            <person name="Hori S."/>
            <person name="Arai W."/>
            <person name="Tsubouchi T."/>
            <person name="Morono Y."/>
            <person name="Uchiyama I."/>
            <person name="Ito T."/>
            <person name="Fujiyama A."/>
            <person name="Inagaki F."/>
            <person name="Takami H."/>
        </authorList>
    </citation>
    <scope>NUCLEOTIDE SEQUENCE</scope>
    <source>
        <strain evidence="2">Expedition CK06-06</strain>
    </source>
</reference>
<gene>
    <name evidence="2" type="ORF">S01H4_50604</name>
</gene>
<feature type="domain" description="Glyoxalase/Bleomycin resistance-like N-terminal" evidence="1">
    <location>
        <begin position="6"/>
        <end position="31"/>
    </location>
</feature>
<sequence>MKNIRHFGIVVSDIEKSLKFYRDLLGFQIKTDVLEKGSFIDAILGLEDIKVRTIKMSADDGNLVELLWYKSHPRKPSRAKEIC</sequence>
<dbReference type="InterPro" id="IPR053863">
    <property type="entry name" value="Glyoxy/Ble-like_N"/>
</dbReference>
<dbReference type="InterPro" id="IPR029068">
    <property type="entry name" value="Glyas_Bleomycin-R_OHBP_Dase"/>
</dbReference>
<dbReference type="Gene3D" id="3.10.180.10">
    <property type="entry name" value="2,3-Dihydroxybiphenyl 1,2-Dioxygenase, domain 1"/>
    <property type="match status" value="1"/>
</dbReference>
<evidence type="ECO:0000259" key="1">
    <source>
        <dbReference type="Pfam" id="PF22677"/>
    </source>
</evidence>
<protein>
    <recommendedName>
        <fullName evidence="1">Glyoxalase/Bleomycin resistance-like N-terminal domain-containing protein</fullName>
    </recommendedName>
</protein>